<gene>
    <name evidence="2" type="ORF">GCM10023235_50600</name>
</gene>
<evidence type="ECO:0000256" key="1">
    <source>
        <dbReference type="SAM" id="MobiDB-lite"/>
    </source>
</evidence>
<reference evidence="3" key="1">
    <citation type="journal article" date="2019" name="Int. J. Syst. Evol. Microbiol.">
        <title>The Global Catalogue of Microorganisms (GCM) 10K type strain sequencing project: providing services to taxonomists for standard genome sequencing and annotation.</title>
        <authorList>
            <consortium name="The Broad Institute Genomics Platform"/>
            <consortium name="The Broad Institute Genome Sequencing Center for Infectious Disease"/>
            <person name="Wu L."/>
            <person name="Ma J."/>
        </authorList>
    </citation>
    <scope>NUCLEOTIDE SEQUENCE [LARGE SCALE GENOMIC DNA]</scope>
    <source>
        <strain evidence="3">JCM 13006</strain>
    </source>
</reference>
<comment type="caution">
    <text evidence="2">The sequence shown here is derived from an EMBL/GenBank/DDBJ whole genome shotgun (WGS) entry which is preliminary data.</text>
</comment>
<evidence type="ECO:0008006" key="4">
    <source>
        <dbReference type="Google" id="ProtNLM"/>
    </source>
</evidence>
<feature type="compositionally biased region" description="Polar residues" evidence="1">
    <location>
        <begin position="1"/>
        <end position="10"/>
    </location>
</feature>
<evidence type="ECO:0000313" key="3">
    <source>
        <dbReference type="Proteomes" id="UP001501752"/>
    </source>
</evidence>
<dbReference type="InterPro" id="IPR027417">
    <property type="entry name" value="P-loop_NTPase"/>
</dbReference>
<organism evidence="2 3">
    <name type="scientific">Kitasatospora terrestris</name>
    <dbReference type="NCBI Taxonomy" id="258051"/>
    <lineage>
        <taxon>Bacteria</taxon>
        <taxon>Bacillati</taxon>
        <taxon>Actinomycetota</taxon>
        <taxon>Actinomycetes</taxon>
        <taxon>Kitasatosporales</taxon>
        <taxon>Streptomycetaceae</taxon>
        <taxon>Kitasatospora</taxon>
    </lineage>
</organism>
<feature type="compositionally biased region" description="Low complexity" evidence="1">
    <location>
        <begin position="219"/>
        <end position="235"/>
    </location>
</feature>
<dbReference type="Proteomes" id="UP001501752">
    <property type="component" value="Unassembled WGS sequence"/>
</dbReference>
<proteinExistence type="predicted"/>
<sequence length="744" mass="79063">MSITLDQPSASGAEPQNRPAIDLTKHNDQAAEPQTTGLDRLKDQARQAFAEDGPVRTHLGRAWTNTGSWLATADVTDAQLATEVLRQRQVAHRQQETELRRQLAQVASQIIAAKRVEVADPRTNDPRQDGDAVAILKSRKELIEAQLRAHREITEELAVAPTAGEVGRARWGRRASRAAALVAGVVGGGIYLPMQSPSWLMVSLPAAAVALWRAGHPDTATPAPTTGGEPGALGADAHWPAPDQAIADPSAAPTVPGTLPADPQMPPTGTFPIARVTSPQWAGECIRRALVKQGIPVAELFDVDRQPWGWTSKVRISEGTPAAIIKAAPDLETLLDLETGRFIPTPTRRRAVIDLKVAVEDPFAFVPGPPRRAPLSMSIKDKAVLGYAMDGRPLEMSLYGQQGAIVAGSGGGKSANIRTFAEYLTACRDTVVVALDPSGVGLGPLGGAAALTLSSKEEIEVFLRGMHKVSLGRPALLGRLGMGTEWKPSPERPALIAIGDEWPQVTDGAKESGVGIQLTGRKVCVQLLIASQFATTDYIGSAIISNLALQVLGPCRQADVTQTFGGGAIDEGWLPHRLVPKQADELNDVGKFYLRGGGYGEPVIWKGNWYDDETCEELAAERAQAGIPQLDEESLAMGGKDFAALFTKHGTATRIRRATSGDRVLADTVRVLRAEGLDRARTETIARLLAELGTDYAGITAEDAGRRLRAAGAGGAVKIGAVDGRTNANGYKLADLDEALRTTI</sequence>
<name>A0ABP9E6Y7_9ACTN</name>
<feature type="region of interest" description="Disordered" evidence="1">
    <location>
        <begin position="219"/>
        <end position="263"/>
    </location>
</feature>
<feature type="region of interest" description="Disordered" evidence="1">
    <location>
        <begin position="1"/>
        <end position="35"/>
    </location>
</feature>
<evidence type="ECO:0000313" key="2">
    <source>
        <dbReference type="EMBL" id="GAA4866098.1"/>
    </source>
</evidence>
<dbReference type="RefSeq" id="WP_345699163.1">
    <property type="nucleotide sequence ID" value="NZ_BAABIS010000001.1"/>
</dbReference>
<keyword evidence="3" id="KW-1185">Reference proteome</keyword>
<accession>A0ABP9E6Y7</accession>
<protein>
    <recommendedName>
        <fullName evidence="4">FtsK domain-containing protein</fullName>
    </recommendedName>
</protein>
<dbReference type="Gene3D" id="3.40.50.300">
    <property type="entry name" value="P-loop containing nucleotide triphosphate hydrolases"/>
    <property type="match status" value="1"/>
</dbReference>
<dbReference type="EMBL" id="BAABIS010000001">
    <property type="protein sequence ID" value="GAA4866098.1"/>
    <property type="molecule type" value="Genomic_DNA"/>
</dbReference>